<evidence type="ECO:0000313" key="3">
    <source>
        <dbReference type="Proteomes" id="UP000550707"/>
    </source>
</evidence>
<feature type="region of interest" description="Disordered" evidence="1">
    <location>
        <begin position="122"/>
        <end position="160"/>
    </location>
</feature>
<proteinExistence type="predicted"/>
<accession>A0A7J8JWE4</accession>
<feature type="region of interest" description="Disordered" evidence="1">
    <location>
        <begin position="42"/>
        <end position="62"/>
    </location>
</feature>
<reference evidence="2 3" key="1">
    <citation type="journal article" date="2020" name="Nature">
        <title>Six reference-quality genomes reveal evolution of bat adaptations.</title>
        <authorList>
            <person name="Jebb D."/>
            <person name="Huang Z."/>
            <person name="Pippel M."/>
            <person name="Hughes G.M."/>
            <person name="Lavrichenko K."/>
            <person name="Devanna P."/>
            <person name="Winkler S."/>
            <person name="Jermiin L.S."/>
            <person name="Skirmuntt E.C."/>
            <person name="Katzourakis A."/>
            <person name="Burkitt-Gray L."/>
            <person name="Ray D.A."/>
            <person name="Sullivan K.A.M."/>
            <person name="Roscito J.G."/>
            <person name="Kirilenko B.M."/>
            <person name="Davalos L.M."/>
            <person name="Corthals A.P."/>
            <person name="Power M.L."/>
            <person name="Jones G."/>
            <person name="Ransome R.D."/>
            <person name="Dechmann D.K.N."/>
            <person name="Locatelli A.G."/>
            <person name="Puechmaille S.J."/>
            <person name="Fedrigo O."/>
            <person name="Jarvis E.D."/>
            <person name="Hiller M."/>
            <person name="Vernes S.C."/>
            <person name="Myers E.W."/>
            <person name="Teeling E.C."/>
        </authorList>
    </citation>
    <scope>NUCLEOTIDE SEQUENCE [LARGE SCALE GENOMIC DNA]</scope>
    <source>
        <strain evidence="2">MMolMol1</strain>
        <tissue evidence="2">Muscle</tissue>
    </source>
</reference>
<comment type="caution">
    <text evidence="2">The sequence shown here is derived from an EMBL/GenBank/DDBJ whole genome shotgun (WGS) entry which is preliminary data.</text>
</comment>
<dbReference type="InParanoid" id="A0A7J8JWE4"/>
<name>A0A7J8JWE4_MOLMO</name>
<evidence type="ECO:0000313" key="2">
    <source>
        <dbReference type="EMBL" id="KAF6500790.1"/>
    </source>
</evidence>
<dbReference type="AlphaFoldDB" id="A0A7J8JWE4"/>
<sequence length="160" mass="16927">MCLQDAAYACRRAGTRGRTHISAPVHRRWRAESETRPIGASVLSRSGAGKPWTPGTSPIPKTSLEEVHPLLTLDGLRGLASGARGFPSLSPPTIMHPQHRTAASGGGVLECLQGPEQVRLRGANAEFKRSSQRSGPSGYKGGKRTTIDLKSSGHAEQGLA</sequence>
<evidence type="ECO:0000256" key="1">
    <source>
        <dbReference type="SAM" id="MobiDB-lite"/>
    </source>
</evidence>
<dbReference type="EMBL" id="JACASF010000001">
    <property type="protein sequence ID" value="KAF6500790.1"/>
    <property type="molecule type" value="Genomic_DNA"/>
</dbReference>
<organism evidence="2 3">
    <name type="scientific">Molossus molossus</name>
    <name type="common">Pallas' mastiff bat</name>
    <name type="synonym">Vespertilio molossus</name>
    <dbReference type="NCBI Taxonomy" id="27622"/>
    <lineage>
        <taxon>Eukaryota</taxon>
        <taxon>Metazoa</taxon>
        <taxon>Chordata</taxon>
        <taxon>Craniata</taxon>
        <taxon>Vertebrata</taxon>
        <taxon>Euteleostomi</taxon>
        <taxon>Mammalia</taxon>
        <taxon>Eutheria</taxon>
        <taxon>Laurasiatheria</taxon>
        <taxon>Chiroptera</taxon>
        <taxon>Yangochiroptera</taxon>
        <taxon>Molossidae</taxon>
        <taxon>Molossus</taxon>
    </lineage>
</organism>
<gene>
    <name evidence="2" type="ORF">HJG59_007841</name>
</gene>
<protein>
    <submittedName>
        <fullName evidence="2">Uncharacterized protein</fullName>
    </submittedName>
</protein>
<dbReference type="Proteomes" id="UP000550707">
    <property type="component" value="Unassembled WGS sequence"/>
</dbReference>
<keyword evidence="3" id="KW-1185">Reference proteome</keyword>